<dbReference type="Proteomes" id="UP001271769">
    <property type="component" value="Unassembled WGS sequence"/>
</dbReference>
<protein>
    <submittedName>
        <fullName evidence="1">Uncharacterized protein</fullName>
    </submittedName>
</protein>
<organism evidence="1 2">
    <name type="scientific">Dongia rigui</name>
    <dbReference type="NCBI Taxonomy" id="940149"/>
    <lineage>
        <taxon>Bacteria</taxon>
        <taxon>Pseudomonadati</taxon>
        <taxon>Pseudomonadota</taxon>
        <taxon>Alphaproteobacteria</taxon>
        <taxon>Rhodospirillales</taxon>
        <taxon>Dongiaceae</taxon>
        <taxon>Dongia</taxon>
    </lineage>
</organism>
<proteinExistence type="predicted"/>
<reference evidence="1 2" key="1">
    <citation type="journal article" date="2013" name="Antonie Van Leeuwenhoek">
        <title>Dongia rigui sp. nov., isolated from freshwater of a large wetland in Korea.</title>
        <authorList>
            <person name="Baik K.S."/>
            <person name="Hwang Y.M."/>
            <person name="Choi J.S."/>
            <person name="Kwon J."/>
            <person name="Seong C.N."/>
        </authorList>
    </citation>
    <scope>NUCLEOTIDE SEQUENCE [LARGE SCALE GENOMIC DNA]</scope>
    <source>
        <strain evidence="1 2">04SU4-P</strain>
    </source>
</reference>
<dbReference type="RefSeq" id="WP_320502226.1">
    <property type="nucleotide sequence ID" value="NZ_JAXCLX010000003.1"/>
</dbReference>
<evidence type="ECO:0000313" key="2">
    <source>
        <dbReference type="Proteomes" id="UP001271769"/>
    </source>
</evidence>
<comment type="caution">
    <text evidence="1">The sequence shown here is derived from an EMBL/GenBank/DDBJ whole genome shotgun (WGS) entry which is preliminary data.</text>
</comment>
<name>A0ABU5E4A7_9PROT</name>
<sequence length="140" mass="14580">MDKDLIRALIRDVIAEEVKAVKTGKSPAAAPHAVRITSDADLAAFAKDVLRLAADPQIRAAIEAGRHPFHLAGTTPSAALSPAAATGQSHRVDKGVVTETVIAKLAKGVSRLILAPGVSITPLARDKAKARNISVERIGQ</sequence>
<accession>A0ABU5E4A7</accession>
<gene>
    <name evidence="1" type="ORF">SMD31_17565</name>
</gene>
<dbReference type="EMBL" id="JAXCLX010000003">
    <property type="protein sequence ID" value="MDY0873753.1"/>
    <property type="molecule type" value="Genomic_DNA"/>
</dbReference>
<evidence type="ECO:0000313" key="1">
    <source>
        <dbReference type="EMBL" id="MDY0873753.1"/>
    </source>
</evidence>
<keyword evidence="2" id="KW-1185">Reference proteome</keyword>